<dbReference type="OrthoDB" id="9799921at2"/>
<dbReference type="GO" id="GO:0006285">
    <property type="term" value="P:base-excision repair, AP site formation"/>
    <property type="evidence" value="ECO:0007669"/>
    <property type="project" value="InterPro"/>
</dbReference>
<dbReference type="PANTHER" id="PTHR12159:SF9">
    <property type="entry name" value="G_T MISMATCH-SPECIFIC THYMINE DNA GLYCOSYLASE"/>
    <property type="match status" value="1"/>
</dbReference>
<dbReference type="SUPFAM" id="SSF52141">
    <property type="entry name" value="Uracil-DNA glycosylase-like"/>
    <property type="match status" value="1"/>
</dbReference>
<accession>A0A4Z0RA81</accession>
<evidence type="ECO:0000313" key="6">
    <source>
        <dbReference type="Proteomes" id="UP000298460"/>
    </source>
</evidence>
<dbReference type="InterPro" id="IPR036895">
    <property type="entry name" value="Uracil-DNA_glycosylase-like_sf"/>
</dbReference>
<keyword evidence="6" id="KW-1185">Reference proteome</keyword>
<dbReference type="InterPro" id="IPR005122">
    <property type="entry name" value="Uracil-DNA_glycosylase-like"/>
</dbReference>
<dbReference type="GO" id="GO:0008263">
    <property type="term" value="F:pyrimidine-specific mismatch base pair DNA N-glycosylase activity"/>
    <property type="evidence" value="ECO:0007669"/>
    <property type="project" value="TreeGrafter"/>
</dbReference>
<reference evidence="5 6" key="1">
    <citation type="submission" date="2019-03" db="EMBL/GenBank/DDBJ databases">
        <title>Draft Genome Sequence of Desulfosporosinus fructosivorans Strain 63.6F, Isolated from Marine Sediment in the Baltic Sea.</title>
        <authorList>
            <person name="Hausmann B."/>
            <person name="Vandieken V."/>
            <person name="Pjevac P."/>
            <person name="Schreck K."/>
            <person name="Herbold C.W."/>
            <person name="Loy A."/>
        </authorList>
    </citation>
    <scope>NUCLEOTIDE SEQUENCE [LARGE SCALE GENOMIC DNA]</scope>
    <source>
        <strain evidence="5 6">63.6F</strain>
    </source>
</reference>
<keyword evidence="3" id="KW-0234">DNA repair</keyword>
<dbReference type="Gene3D" id="3.40.470.10">
    <property type="entry name" value="Uracil-DNA glycosylase-like domain"/>
    <property type="match status" value="1"/>
</dbReference>
<evidence type="ECO:0000256" key="3">
    <source>
        <dbReference type="ARBA" id="ARBA00023204"/>
    </source>
</evidence>
<dbReference type="AlphaFoldDB" id="A0A4Z0RA81"/>
<dbReference type="GO" id="GO:0033958">
    <property type="term" value="F:DNA-deoxyinosine glycosylase activity"/>
    <property type="evidence" value="ECO:0007669"/>
    <property type="project" value="UniProtKB-EC"/>
</dbReference>
<evidence type="ECO:0000259" key="4">
    <source>
        <dbReference type="Pfam" id="PF03167"/>
    </source>
</evidence>
<dbReference type="GO" id="GO:0004844">
    <property type="term" value="F:uracil DNA N-glycosylase activity"/>
    <property type="evidence" value="ECO:0007669"/>
    <property type="project" value="TreeGrafter"/>
</dbReference>
<protein>
    <submittedName>
        <fullName evidence="5">DNA-deoxyinosine glycosylase</fullName>
        <ecNumber evidence="5">3.2.2.15</ecNumber>
    </submittedName>
</protein>
<dbReference type="InterPro" id="IPR026353">
    <property type="entry name" value="Hypoxan-DNA_Glyclase"/>
</dbReference>
<sequence>MWLNLLTSFQPIIDERSRILILGSIPGVESLNSQQYYANPRNQFWKILYELFDSQASLDYAEKVSFIMSKQIGVWDVIENCYREGSLDSKIRDEKVNDFSGLFKEYPNIETVLFNGSKAYETYKRFIGFDVSSNLTFHKLTSSSPANTKRYEEKLREWSVIGDILKDQSHRSIMSYGDPPSN</sequence>
<dbReference type="EC" id="3.2.2.15" evidence="5"/>
<dbReference type="NCBIfam" id="TIGR04274">
    <property type="entry name" value="hypoxanDNAglyco"/>
    <property type="match status" value="1"/>
</dbReference>
<comment type="caution">
    <text evidence="5">The sequence shown here is derived from an EMBL/GenBank/DDBJ whole genome shotgun (WGS) entry which is preliminary data.</text>
</comment>
<proteinExistence type="predicted"/>
<gene>
    <name evidence="5" type="ORF">E4K67_05995</name>
</gene>
<keyword evidence="1" id="KW-0227">DNA damage</keyword>
<dbReference type="InterPro" id="IPR015637">
    <property type="entry name" value="MUG/TDG"/>
</dbReference>
<evidence type="ECO:0000256" key="1">
    <source>
        <dbReference type="ARBA" id="ARBA00022763"/>
    </source>
</evidence>
<keyword evidence="5" id="KW-0326">Glycosidase</keyword>
<organism evidence="5 6">
    <name type="scientific">Desulfosporosinus fructosivorans</name>
    <dbReference type="NCBI Taxonomy" id="2018669"/>
    <lineage>
        <taxon>Bacteria</taxon>
        <taxon>Bacillati</taxon>
        <taxon>Bacillota</taxon>
        <taxon>Clostridia</taxon>
        <taxon>Eubacteriales</taxon>
        <taxon>Desulfitobacteriaceae</taxon>
        <taxon>Desulfosporosinus</taxon>
    </lineage>
</organism>
<evidence type="ECO:0000256" key="2">
    <source>
        <dbReference type="ARBA" id="ARBA00022801"/>
    </source>
</evidence>
<dbReference type="Pfam" id="PF03167">
    <property type="entry name" value="UDG"/>
    <property type="match status" value="1"/>
</dbReference>
<feature type="domain" description="Uracil-DNA glycosylase-like" evidence="4">
    <location>
        <begin position="13"/>
        <end position="158"/>
    </location>
</feature>
<evidence type="ECO:0000313" key="5">
    <source>
        <dbReference type="EMBL" id="TGE39017.1"/>
    </source>
</evidence>
<dbReference type="Proteomes" id="UP000298460">
    <property type="component" value="Unassembled WGS sequence"/>
</dbReference>
<dbReference type="EMBL" id="SPQQ01000002">
    <property type="protein sequence ID" value="TGE39017.1"/>
    <property type="molecule type" value="Genomic_DNA"/>
</dbReference>
<name>A0A4Z0RA81_9FIRM</name>
<dbReference type="PANTHER" id="PTHR12159">
    <property type="entry name" value="G/T AND G/U MISMATCH-SPECIFIC DNA GLYCOSYLASE"/>
    <property type="match status" value="1"/>
</dbReference>
<keyword evidence="2 5" id="KW-0378">Hydrolase</keyword>
<dbReference type="CDD" id="cd10032">
    <property type="entry name" value="UDG-F6_HDG"/>
    <property type="match status" value="1"/>
</dbReference>